<keyword evidence="7" id="KW-1185">Reference proteome</keyword>
<evidence type="ECO:0000256" key="1">
    <source>
        <dbReference type="ARBA" id="ARBA00009986"/>
    </source>
</evidence>
<protein>
    <submittedName>
        <fullName evidence="6">Phenylacetaldehyde dehydrogenase</fullName>
    </submittedName>
</protein>
<name>A0A1H1Z3P7_9PSED</name>
<dbReference type="RefSeq" id="WP_090209540.1">
    <property type="nucleotide sequence ID" value="NZ_LT629777.1"/>
</dbReference>
<evidence type="ECO:0000256" key="2">
    <source>
        <dbReference type="ARBA" id="ARBA00023002"/>
    </source>
</evidence>
<dbReference type="InterPro" id="IPR016160">
    <property type="entry name" value="Ald_DH_CS_CYS"/>
</dbReference>
<evidence type="ECO:0000256" key="3">
    <source>
        <dbReference type="PROSITE-ProRule" id="PRU10007"/>
    </source>
</evidence>
<dbReference type="PANTHER" id="PTHR11699">
    <property type="entry name" value="ALDEHYDE DEHYDROGENASE-RELATED"/>
    <property type="match status" value="1"/>
</dbReference>
<dbReference type="Pfam" id="PF00171">
    <property type="entry name" value="Aldedh"/>
    <property type="match status" value="1"/>
</dbReference>
<sequence length="494" mass="52905">MHIALLPSVIAFLARDHANFIEGAAQLSASATRIAVVDPSTGEAVAHLRDALPHDVDLAVASAEQAFKGVWAQTSPYQRGIALNRLADLIEIHGEELAQLETVSSGKSINLSRHIEVGQSAVFLRYFAGWATKISGQTLTPSMPSTKGEQYTAYTLREPVGVVAAIVPWNFSLMIGVWKLGAALATGCTVILKPSEYTPLSLLRLAELAIEAGIPAGVLNVVNGRGQVGQQLIEHPAVRKVSFTGSVPTGIAVGKAAMAANLTRVTLELGGKNAAALLADTNVDDAVERLVQSAYVHQGQVCAAPERLFVHRSLVDAVTQKLGAVLSQMVIGSPLDEHAQFGPLANKPHFEKILGFFERARQRSQVICGARAVDRAGYYVEPTLIVATGKDDPLLHEETFGPVVCVLPFDDEEELIALMNDSPFGLTASLWTNDLSKALRLIPRIEAGTVWVNMHTFVDPAVPFGGCKASGVGREFGSAFIDDYTELKSVMIRY</sequence>
<accession>A0A1H1Z3P7</accession>
<dbReference type="PROSITE" id="PS00687">
    <property type="entry name" value="ALDEHYDE_DEHYDR_GLU"/>
    <property type="match status" value="1"/>
</dbReference>
<dbReference type="FunFam" id="3.40.309.10:FF:000009">
    <property type="entry name" value="Aldehyde dehydrogenase A"/>
    <property type="match status" value="1"/>
</dbReference>
<dbReference type="AlphaFoldDB" id="A0A1H1Z3P7"/>
<evidence type="ECO:0000259" key="5">
    <source>
        <dbReference type="Pfam" id="PF00171"/>
    </source>
</evidence>
<dbReference type="Gene3D" id="3.40.309.10">
    <property type="entry name" value="Aldehyde Dehydrogenase, Chain A, domain 2"/>
    <property type="match status" value="1"/>
</dbReference>
<evidence type="ECO:0000313" key="6">
    <source>
        <dbReference type="EMBL" id="SDT28288.1"/>
    </source>
</evidence>
<feature type="active site" evidence="3">
    <location>
        <position position="268"/>
    </location>
</feature>
<dbReference type="InterPro" id="IPR029510">
    <property type="entry name" value="Ald_DH_CS_GLU"/>
</dbReference>
<dbReference type="InterPro" id="IPR016161">
    <property type="entry name" value="Ald_DH/histidinol_DH"/>
</dbReference>
<dbReference type="FunFam" id="3.40.605.10:FF:000007">
    <property type="entry name" value="NAD/NADP-dependent betaine aldehyde dehydrogenase"/>
    <property type="match status" value="1"/>
</dbReference>
<dbReference type="EMBL" id="LT629777">
    <property type="protein sequence ID" value="SDT28288.1"/>
    <property type="molecule type" value="Genomic_DNA"/>
</dbReference>
<keyword evidence="2 4" id="KW-0560">Oxidoreductase</keyword>
<dbReference type="PROSITE" id="PS00070">
    <property type="entry name" value="ALDEHYDE_DEHYDR_CYS"/>
    <property type="match status" value="1"/>
</dbReference>
<dbReference type="GO" id="GO:0016620">
    <property type="term" value="F:oxidoreductase activity, acting on the aldehyde or oxo group of donors, NAD or NADP as acceptor"/>
    <property type="evidence" value="ECO:0007669"/>
    <property type="project" value="InterPro"/>
</dbReference>
<gene>
    <name evidence="6" type="ORF">SAMN05216598_4810</name>
</gene>
<dbReference type="GeneID" id="300209686"/>
<reference evidence="7" key="1">
    <citation type="submission" date="2016-10" db="EMBL/GenBank/DDBJ databases">
        <authorList>
            <person name="Varghese N."/>
            <person name="Submissions S."/>
        </authorList>
    </citation>
    <scope>NUCLEOTIDE SEQUENCE [LARGE SCALE GENOMIC DNA]</scope>
    <source>
        <strain evidence="7">ATCC 23835</strain>
    </source>
</reference>
<comment type="similarity">
    <text evidence="1 4">Belongs to the aldehyde dehydrogenase family.</text>
</comment>
<feature type="domain" description="Aldehyde dehydrogenase" evidence="5">
    <location>
        <begin position="30"/>
        <end position="490"/>
    </location>
</feature>
<dbReference type="InterPro" id="IPR016162">
    <property type="entry name" value="Ald_DH_N"/>
</dbReference>
<evidence type="ECO:0000313" key="7">
    <source>
        <dbReference type="Proteomes" id="UP000199524"/>
    </source>
</evidence>
<proteinExistence type="inferred from homology"/>
<dbReference type="Gene3D" id="3.40.605.10">
    <property type="entry name" value="Aldehyde Dehydrogenase, Chain A, domain 1"/>
    <property type="match status" value="1"/>
</dbReference>
<dbReference type="InterPro" id="IPR015590">
    <property type="entry name" value="Aldehyde_DH_dom"/>
</dbReference>
<dbReference type="Proteomes" id="UP000199524">
    <property type="component" value="Chromosome I"/>
</dbReference>
<dbReference type="SUPFAM" id="SSF53720">
    <property type="entry name" value="ALDH-like"/>
    <property type="match status" value="1"/>
</dbReference>
<organism evidence="6 7">
    <name type="scientific">Pseudomonas asplenii</name>
    <dbReference type="NCBI Taxonomy" id="53407"/>
    <lineage>
        <taxon>Bacteria</taxon>
        <taxon>Pseudomonadati</taxon>
        <taxon>Pseudomonadota</taxon>
        <taxon>Gammaproteobacteria</taxon>
        <taxon>Pseudomonadales</taxon>
        <taxon>Pseudomonadaceae</taxon>
        <taxon>Pseudomonas</taxon>
    </lineage>
</organism>
<dbReference type="InterPro" id="IPR016163">
    <property type="entry name" value="Ald_DH_C"/>
</dbReference>
<evidence type="ECO:0000256" key="4">
    <source>
        <dbReference type="RuleBase" id="RU003345"/>
    </source>
</evidence>